<reference evidence="2 3" key="1">
    <citation type="submission" date="2013-02" db="EMBL/GenBank/DDBJ databases">
        <title>The Genome Sequence of Acinetobacter sp. NIPH 2171.</title>
        <authorList>
            <consortium name="The Broad Institute Genome Sequencing Platform"/>
            <consortium name="The Broad Institute Genome Sequencing Center for Infectious Disease"/>
            <person name="Cerqueira G."/>
            <person name="Feldgarden M."/>
            <person name="Courvalin P."/>
            <person name="Perichon B."/>
            <person name="Grillot-Courvalin C."/>
            <person name="Clermont D."/>
            <person name="Rocha E."/>
            <person name="Yoon E.-J."/>
            <person name="Nemec A."/>
            <person name="Walker B."/>
            <person name="Young S.K."/>
            <person name="Zeng Q."/>
            <person name="Gargeya S."/>
            <person name="Fitzgerald M."/>
            <person name="Haas B."/>
            <person name="Abouelleil A."/>
            <person name="Alvarado L."/>
            <person name="Arachchi H.M."/>
            <person name="Berlin A.M."/>
            <person name="Chapman S.B."/>
            <person name="Dewar J."/>
            <person name="Goldberg J."/>
            <person name="Griggs A."/>
            <person name="Gujja S."/>
            <person name="Hansen M."/>
            <person name="Howarth C."/>
            <person name="Imamovic A."/>
            <person name="Larimer J."/>
            <person name="McCowan C."/>
            <person name="Murphy C."/>
            <person name="Neiman D."/>
            <person name="Pearson M."/>
            <person name="Priest M."/>
            <person name="Roberts A."/>
            <person name="Saif S."/>
            <person name="Shea T."/>
            <person name="Sisk P."/>
            <person name="Sykes S."/>
            <person name="Wortman J."/>
            <person name="Nusbaum C."/>
            <person name="Birren B."/>
        </authorList>
    </citation>
    <scope>NUCLEOTIDE SEQUENCE [LARGE SCALE GENOMIC DNA]</scope>
    <source>
        <strain evidence="2 3">NIPH 2171</strain>
    </source>
</reference>
<evidence type="ECO:0000313" key="2">
    <source>
        <dbReference type="EMBL" id="ENX08855.1"/>
    </source>
</evidence>
<dbReference type="PATRIC" id="fig|1217693.3.peg.1935"/>
<comment type="caution">
    <text evidence="2">The sequence shown here is derived from an EMBL/GenBank/DDBJ whole genome shotgun (WGS) entry which is preliminary data.</text>
</comment>
<protein>
    <recommendedName>
        <fullName evidence="1">Bacteriophage lambda Replication protein O N-terminal domain-containing protein</fullName>
    </recommendedName>
</protein>
<evidence type="ECO:0000259" key="1">
    <source>
        <dbReference type="Pfam" id="PF04492"/>
    </source>
</evidence>
<dbReference type="Proteomes" id="UP000013101">
    <property type="component" value="Unassembled WGS sequence"/>
</dbReference>
<evidence type="ECO:0000313" key="3">
    <source>
        <dbReference type="Proteomes" id="UP000013101"/>
    </source>
</evidence>
<dbReference type="Gene3D" id="1.10.10.10">
    <property type="entry name" value="Winged helix-like DNA-binding domain superfamily/Winged helix DNA-binding domain"/>
    <property type="match status" value="1"/>
</dbReference>
<feature type="domain" description="Bacteriophage lambda Replication protein O N-terminal" evidence="1">
    <location>
        <begin position="19"/>
        <end position="99"/>
    </location>
</feature>
<dbReference type="GO" id="GO:0006260">
    <property type="term" value="P:DNA replication"/>
    <property type="evidence" value="ECO:0007669"/>
    <property type="project" value="InterPro"/>
</dbReference>
<accession>N9P402</accession>
<dbReference type="EMBL" id="APRS01000012">
    <property type="protein sequence ID" value="ENX08855.1"/>
    <property type="molecule type" value="Genomic_DNA"/>
</dbReference>
<dbReference type="RefSeq" id="WP_005235487.1">
    <property type="nucleotide sequence ID" value="NZ_KB850113.1"/>
</dbReference>
<dbReference type="AlphaFoldDB" id="N9P402"/>
<dbReference type="Pfam" id="PF04492">
    <property type="entry name" value="Phage_rep_O"/>
    <property type="match status" value="1"/>
</dbReference>
<name>N9P402_9GAMM</name>
<gene>
    <name evidence="2" type="ORF">F897_02006</name>
</gene>
<dbReference type="STRING" id="70346.F897_02006"/>
<proteinExistence type="predicted"/>
<sequence>MNIGLDFEKLTEKAVIVTEQYSRTPNFVIDDMYMAQLSDKAFKCYMFILRQTVGFNRSKTSIATDTFKKYCGIKRDETVYARIRELEQLKLISVTRTTGTTNQITILPNPSQTTVVLTNDTGTVEPHGGSTVEPHGGSTVEPYPIKENIKENIKESANAKNSPDEILNLWTPDLHFLNSWLQRSGLPKITQDQAEEILLEINPHYKNKIITGGVDDTQMYSNFVKWIKRDNKLVEKLFEQAVKSQPIDTQNLQADMGDW</sequence>
<dbReference type="HOGENOM" id="CLU_083239_0_0_6"/>
<organism evidence="2 3">
    <name type="scientific">Acinetobacter variabilis</name>
    <dbReference type="NCBI Taxonomy" id="70346"/>
    <lineage>
        <taxon>Bacteria</taxon>
        <taxon>Pseudomonadati</taxon>
        <taxon>Pseudomonadota</taxon>
        <taxon>Gammaproteobacteria</taxon>
        <taxon>Moraxellales</taxon>
        <taxon>Moraxellaceae</taxon>
        <taxon>Acinetobacter</taxon>
    </lineage>
</organism>
<dbReference type="InterPro" id="IPR036388">
    <property type="entry name" value="WH-like_DNA-bd_sf"/>
</dbReference>
<dbReference type="InterPro" id="IPR006497">
    <property type="entry name" value="Phage_lambda_VrpO_N"/>
</dbReference>